<accession>A0A4R6Q146</accession>
<organism evidence="1 2">
    <name type="scientific">Aminicella lysinilytica</name>
    <dbReference type="NCBI Taxonomy" id="433323"/>
    <lineage>
        <taxon>Bacteria</taxon>
        <taxon>Bacillati</taxon>
        <taxon>Bacillota</taxon>
        <taxon>Clostridia</taxon>
        <taxon>Peptostreptococcales</taxon>
        <taxon>Anaerovoracaceae</taxon>
        <taxon>Aminicella</taxon>
    </lineage>
</organism>
<comment type="caution">
    <text evidence="1">The sequence shown here is derived from an EMBL/GenBank/DDBJ whole genome shotgun (WGS) entry which is preliminary data.</text>
</comment>
<dbReference type="Proteomes" id="UP000295500">
    <property type="component" value="Unassembled WGS sequence"/>
</dbReference>
<name>A0A4R6Q146_9FIRM</name>
<protein>
    <submittedName>
        <fullName evidence="1">Uncharacterized protein</fullName>
    </submittedName>
</protein>
<dbReference type="EMBL" id="SNXO01000023">
    <property type="protein sequence ID" value="TDP53702.1"/>
    <property type="molecule type" value="Genomic_DNA"/>
</dbReference>
<dbReference type="RefSeq" id="WP_166635398.1">
    <property type="nucleotide sequence ID" value="NZ_SNXO01000023.1"/>
</dbReference>
<proteinExistence type="predicted"/>
<evidence type="ECO:0000313" key="1">
    <source>
        <dbReference type="EMBL" id="TDP53702.1"/>
    </source>
</evidence>
<sequence>MDMKTETVEAKTLDEVRKIIEEMPEGTVVSLDVKEVTGHADAERK</sequence>
<dbReference type="AlphaFoldDB" id="A0A4R6Q146"/>
<keyword evidence="2" id="KW-1185">Reference proteome</keyword>
<reference evidence="1 2" key="1">
    <citation type="submission" date="2019-03" db="EMBL/GenBank/DDBJ databases">
        <title>Genomic Encyclopedia of Type Strains, Phase IV (KMG-IV): sequencing the most valuable type-strain genomes for metagenomic binning, comparative biology and taxonomic classification.</title>
        <authorList>
            <person name="Goeker M."/>
        </authorList>
    </citation>
    <scope>NUCLEOTIDE SEQUENCE [LARGE SCALE GENOMIC DNA]</scope>
    <source>
        <strain evidence="1 2">DSM 28287</strain>
    </source>
</reference>
<evidence type="ECO:0000313" key="2">
    <source>
        <dbReference type="Proteomes" id="UP000295500"/>
    </source>
</evidence>
<gene>
    <name evidence="1" type="ORF">EV211_12317</name>
</gene>